<dbReference type="RefSeq" id="WP_147926273.1">
    <property type="nucleotide sequence ID" value="NZ_VKAC01000005.1"/>
</dbReference>
<evidence type="ECO:0000313" key="2">
    <source>
        <dbReference type="EMBL" id="TXR56480.1"/>
    </source>
</evidence>
<reference evidence="2 3" key="1">
    <citation type="submission" date="2019-07" db="EMBL/GenBank/DDBJ databases">
        <title>Quadrisphaera sp. strain DD2A genome sequencing and assembly.</title>
        <authorList>
            <person name="Kim I."/>
        </authorList>
    </citation>
    <scope>NUCLEOTIDE SEQUENCE [LARGE SCALE GENOMIC DNA]</scope>
    <source>
        <strain evidence="2 3">DD2A</strain>
    </source>
</reference>
<dbReference type="CDD" id="cd06974">
    <property type="entry name" value="TerD_like"/>
    <property type="match status" value="1"/>
</dbReference>
<comment type="caution">
    <text evidence="2">The sequence shown here is derived from an EMBL/GenBank/DDBJ whole genome shotgun (WGS) entry which is preliminary data.</text>
</comment>
<name>A0A5C8ZHY0_9ACTN</name>
<protein>
    <submittedName>
        <fullName evidence="2">Tellurium resistance protein</fullName>
    </submittedName>
</protein>
<organism evidence="2 3">
    <name type="scientific">Quadrisphaera setariae</name>
    <dbReference type="NCBI Taxonomy" id="2593304"/>
    <lineage>
        <taxon>Bacteria</taxon>
        <taxon>Bacillati</taxon>
        <taxon>Actinomycetota</taxon>
        <taxon>Actinomycetes</taxon>
        <taxon>Kineosporiales</taxon>
        <taxon>Kineosporiaceae</taxon>
        <taxon>Quadrisphaera</taxon>
    </lineage>
</organism>
<keyword evidence="3" id="KW-1185">Reference proteome</keyword>
<proteinExistence type="predicted"/>
<gene>
    <name evidence="2" type="ORF">FMM08_10360</name>
</gene>
<evidence type="ECO:0000313" key="3">
    <source>
        <dbReference type="Proteomes" id="UP000321234"/>
    </source>
</evidence>
<dbReference type="OrthoDB" id="2079357at2"/>
<dbReference type="AlphaFoldDB" id="A0A5C8ZHY0"/>
<dbReference type="InterPro" id="IPR003325">
    <property type="entry name" value="TerD"/>
</dbReference>
<accession>A0A5C8ZHY0</accession>
<dbReference type="Proteomes" id="UP000321234">
    <property type="component" value="Unassembled WGS sequence"/>
</dbReference>
<sequence>MPIDYTKRPAQQPPAPQQAAGSTTGQAPRKVTLTKSAPTISLTKRAGAGGVLRVNLSWTARSGDQGGFFRRREPDIDLDLGCLYEFTDGSKGVVQALGGSFRAGVAGVPTPVVWLDGDDRSGTREGGENLHVDLAHSALVRRVLVFAYIYEGTPNWAGANGVVTLTPPEGPQVEVLLDEPRAGARTCAIALLTPSAGALSVQREVRYVDGAQPELDAAYGWGMRWTSGRK</sequence>
<feature type="region of interest" description="Disordered" evidence="1">
    <location>
        <begin position="1"/>
        <end position="29"/>
    </location>
</feature>
<dbReference type="Gene3D" id="2.60.60.30">
    <property type="entry name" value="sav2460 like domains"/>
    <property type="match status" value="1"/>
</dbReference>
<dbReference type="EMBL" id="VKAC01000005">
    <property type="protein sequence ID" value="TXR56480.1"/>
    <property type="molecule type" value="Genomic_DNA"/>
</dbReference>
<evidence type="ECO:0000256" key="1">
    <source>
        <dbReference type="SAM" id="MobiDB-lite"/>
    </source>
</evidence>